<name>F4S8H5_MELLP</name>
<dbReference type="Proteomes" id="UP000001072">
    <property type="component" value="Unassembled WGS sequence"/>
</dbReference>
<proteinExistence type="predicted"/>
<dbReference type="EMBL" id="GL883165">
    <property type="protein sequence ID" value="EGF99038.1"/>
    <property type="molecule type" value="Genomic_DNA"/>
</dbReference>
<reference evidence="3" key="1">
    <citation type="journal article" date="2011" name="Proc. Natl. Acad. Sci. U.S.A.">
        <title>Obligate biotrophy features unraveled by the genomic analysis of rust fungi.</title>
        <authorList>
            <person name="Duplessis S."/>
            <person name="Cuomo C.A."/>
            <person name="Lin Y.-C."/>
            <person name="Aerts A."/>
            <person name="Tisserant E."/>
            <person name="Veneault-Fourrey C."/>
            <person name="Joly D.L."/>
            <person name="Hacquard S."/>
            <person name="Amselem J."/>
            <person name="Cantarel B.L."/>
            <person name="Chiu R."/>
            <person name="Coutinho P.M."/>
            <person name="Feau N."/>
            <person name="Field M."/>
            <person name="Frey P."/>
            <person name="Gelhaye E."/>
            <person name="Goldberg J."/>
            <person name="Grabherr M.G."/>
            <person name="Kodira C.D."/>
            <person name="Kohler A."/>
            <person name="Kuees U."/>
            <person name="Lindquist E.A."/>
            <person name="Lucas S.M."/>
            <person name="Mago R."/>
            <person name="Mauceli E."/>
            <person name="Morin E."/>
            <person name="Murat C."/>
            <person name="Pangilinan J.L."/>
            <person name="Park R."/>
            <person name="Pearson M."/>
            <person name="Quesneville H."/>
            <person name="Rouhier N."/>
            <person name="Sakthikumar S."/>
            <person name="Salamov A.A."/>
            <person name="Schmutz J."/>
            <person name="Selles B."/>
            <person name="Shapiro H."/>
            <person name="Tanguay P."/>
            <person name="Tuskan G.A."/>
            <person name="Henrissat B."/>
            <person name="Van de Peer Y."/>
            <person name="Rouze P."/>
            <person name="Ellis J.G."/>
            <person name="Dodds P.N."/>
            <person name="Schein J.E."/>
            <person name="Zhong S."/>
            <person name="Hamelin R.C."/>
            <person name="Grigoriev I.V."/>
            <person name="Szabo L.J."/>
            <person name="Martin F."/>
        </authorList>
    </citation>
    <scope>NUCLEOTIDE SEQUENCE [LARGE SCALE GENOMIC DNA]</scope>
    <source>
        <strain evidence="3">98AG31 / pathotype 3-4-7</strain>
    </source>
</reference>
<feature type="region of interest" description="Disordered" evidence="1">
    <location>
        <begin position="221"/>
        <end position="252"/>
    </location>
</feature>
<protein>
    <submittedName>
        <fullName evidence="2">Uncharacterized protein</fullName>
    </submittedName>
</protein>
<accession>F4S8H5</accession>
<evidence type="ECO:0000313" key="2">
    <source>
        <dbReference type="EMBL" id="EGF99038.1"/>
    </source>
</evidence>
<evidence type="ECO:0000313" key="3">
    <source>
        <dbReference type="Proteomes" id="UP000001072"/>
    </source>
</evidence>
<dbReference type="AlphaFoldDB" id="F4S8H5"/>
<evidence type="ECO:0000256" key="1">
    <source>
        <dbReference type="SAM" id="MobiDB-lite"/>
    </source>
</evidence>
<dbReference type="VEuPathDB" id="FungiDB:MELLADRAFT_113066"/>
<organism evidence="3">
    <name type="scientific">Melampsora larici-populina (strain 98AG31 / pathotype 3-4-7)</name>
    <name type="common">Poplar leaf rust fungus</name>
    <dbReference type="NCBI Taxonomy" id="747676"/>
    <lineage>
        <taxon>Eukaryota</taxon>
        <taxon>Fungi</taxon>
        <taxon>Dikarya</taxon>
        <taxon>Basidiomycota</taxon>
        <taxon>Pucciniomycotina</taxon>
        <taxon>Pucciniomycetes</taxon>
        <taxon>Pucciniales</taxon>
        <taxon>Melampsoraceae</taxon>
        <taxon>Melampsora</taxon>
    </lineage>
</organism>
<dbReference type="KEGG" id="mlr:MELLADRAFT_113066"/>
<dbReference type="HOGENOM" id="CLU_997761_0_0_1"/>
<dbReference type="RefSeq" id="XP_007417725.1">
    <property type="nucleotide sequence ID" value="XM_007417663.1"/>
</dbReference>
<dbReference type="GeneID" id="18924870"/>
<sequence>MGVEQLQRLVTDLPVVPSPLPAQRRLMAQWCVPDDEILQSPVLESLVTHLDRAFTRLFNQAFPSISDMGPRDFFGRDLAWDIAKNVDIISQPSDFGVILAGESITGQFKCLFEAFEVWQSEQPTESILATACRRREAANRAASHTSAPLSVEGAHIAKARLEAEKRALKESRDLERLQAAQRKEAERSQCASEKSQAAERKKEARELAVAAKAQKAAELLAKRDATGKGRQVPSLKRTAPGPAGDNGAAVPPKRLAFTETFGKMAGDRVVGFATKCAAA</sequence>
<dbReference type="InParanoid" id="F4S8H5"/>
<keyword evidence="3" id="KW-1185">Reference proteome</keyword>
<gene>
    <name evidence="2" type="ORF">MELLADRAFT_113066</name>
</gene>
<feature type="region of interest" description="Disordered" evidence="1">
    <location>
        <begin position="180"/>
        <end position="199"/>
    </location>
</feature>